<dbReference type="AlphaFoldDB" id="A0A076ELM3"/>
<dbReference type="RefSeq" id="WP_112301157.1">
    <property type="nucleotide sequence ID" value="NZ_CP008947.1"/>
</dbReference>
<sequence>MTDTDDATASTNGTAASPRGAATLADWLAARSDAELTDLLRKRPDLAVPPPATIVVLAGRAEQRASVARAADNLTSLDFGILELLALERADEVAVPRATLQDAVGSRATKKTVDATLDGLRSVGIVWGDKTSLRIVPAVVATIPWRVGRSAEPVETLDEPGITAALAGLQSVERDILETLSKSSSIGRTRDAAPGTPPDRPVQRLLAAGLLRWIDEETVELPYQVRQVLRGEAVFDPTSLAPPTVTGRKHKPADINAAAAGEALELVRHCEDVVKALGEVPAPALRAGGLGVRELRRIAKTSGIDENRLSLLVELLSAAGLIASGTPDPAPTTDSGENYWAPTTAVDNWLTAPVARRWHALAAAWLELPRMAWFIGMRDANDKPVAALSEEVRAPSAPRDRQAILGLLAELGSGHSADPAEVSRLLAWRRPRWGARLRVHAVDRTLDEAATLGLVARGALSSPGRALLHGGDAEAEMHASLPEPVDHVLVQADLTVVAPGPLTPELLEQITLVADIESAGAASMYRISEDSVRRALDVGMTAAELHSLFATRSRTPVPQSLSYLIDDVARRHGRLRAGVAASFVRCEDPTLLAEVLASPVAASLALRALAPTVAVSQAPLREVLGELRAAGFAPAGEDSSGALVDLRPRGARVLTRRKAPAGRTPAVATDAQLDAVVRTLRAGDLAASAKGSGSIRSDGSRASSAATIALLNAAARERTSVTIGYVDAQGVATHRIVDPVSVGGGQLDAFDPASGAVRRFTLHRITSVARVV</sequence>
<dbReference type="Proteomes" id="UP000028488">
    <property type="component" value="Chromosome"/>
</dbReference>
<evidence type="ECO:0000259" key="2">
    <source>
        <dbReference type="Pfam" id="PF13625"/>
    </source>
</evidence>
<evidence type="ECO:0000313" key="3">
    <source>
        <dbReference type="EMBL" id="AII06107.1"/>
    </source>
</evidence>
<dbReference type="eggNOG" id="COG2378">
    <property type="taxonomic scope" value="Bacteria"/>
</dbReference>
<dbReference type="InterPro" id="IPR032830">
    <property type="entry name" value="XPB/Ssl2_N"/>
</dbReference>
<gene>
    <name evidence="3" type="ORF">EP51_16450</name>
</gene>
<proteinExistence type="predicted"/>
<name>A0A076ELM3_RHOOP</name>
<feature type="domain" description="Helicase XPB/Ssl2 N-terminal" evidence="2">
    <location>
        <begin position="488"/>
        <end position="610"/>
    </location>
</feature>
<evidence type="ECO:0000259" key="1">
    <source>
        <dbReference type="Pfam" id="PF13280"/>
    </source>
</evidence>
<keyword evidence="3" id="KW-0238">DNA-binding</keyword>
<dbReference type="EMBL" id="CP008947">
    <property type="protein sequence ID" value="AII06107.1"/>
    <property type="molecule type" value="Genomic_DNA"/>
</dbReference>
<protein>
    <submittedName>
        <fullName evidence="3">DNA-binding protein</fullName>
    </submittedName>
</protein>
<dbReference type="GO" id="GO:0003677">
    <property type="term" value="F:DNA binding"/>
    <property type="evidence" value="ECO:0007669"/>
    <property type="project" value="UniProtKB-KW"/>
</dbReference>
<feature type="domain" description="WYL" evidence="1">
    <location>
        <begin position="707"/>
        <end position="768"/>
    </location>
</feature>
<dbReference type="InterPro" id="IPR026881">
    <property type="entry name" value="WYL_dom"/>
</dbReference>
<reference evidence="3 4" key="1">
    <citation type="submission" date="2014-07" db="EMBL/GenBank/DDBJ databases">
        <title>Genome Sequence of Rhodococcus opacus Strain R7, a Biodegrader of Mono- and Polycyclic Aromatic Hydrocarbons.</title>
        <authorList>
            <person name="Di Gennaro P."/>
            <person name="Zampolli J."/>
            <person name="Presti I."/>
            <person name="Cappelletti M."/>
            <person name="D'Ursi P."/>
            <person name="Orro A."/>
            <person name="Mezzelani A."/>
            <person name="Milanesi L."/>
        </authorList>
    </citation>
    <scope>NUCLEOTIDE SEQUENCE [LARGE SCALE GENOMIC DNA]</scope>
    <source>
        <strain evidence="3 4">R7</strain>
    </source>
</reference>
<organism evidence="3 4">
    <name type="scientific">Rhodococcus opacus</name>
    <name type="common">Nocardia opaca</name>
    <dbReference type="NCBI Taxonomy" id="37919"/>
    <lineage>
        <taxon>Bacteria</taxon>
        <taxon>Bacillati</taxon>
        <taxon>Actinomycetota</taxon>
        <taxon>Actinomycetes</taxon>
        <taxon>Mycobacteriales</taxon>
        <taxon>Nocardiaceae</taxon>
        <taxon>Rhodococcus</taxon>
    </lineage>
</organism>
<dbReference type="Pfam" id="PF13625">
    <property type="entry name" value="Helicase_C_3"/>
    <property type="match status" value="1"/>
</dbReference>
<dbReference type="PROSITE" id="PS52050">
    <property type="entry name" value="WYL"/>
    <property type="match status" value="1"/>
</dbReference>
<accession>A0A076ELM3</accession>
<evidence type="ECO:0000313" key="4">
    <source>
        <dbReference type="Proteomes" id="UP000028488"/>
    </source>
</evidence>
<dbReference type="Pfam" id="PF13280">
    <property type="entry name" value="WYL"/>
    <property type="match status" value="1"/>
</dbReference>